<keyword evidence="6 8" id="KW-0472">Membrane</keyword>
<evidence type="ECO:0000256" key="2">
    <source>
        <dbReference type="ARBA" id="ARBA00022692"/>
    </source>
</evidence>
<proteinExistence type="inferred from homology"/>
<evidence type="ECO:0000313" key="9">
    <source>
        <dbReference type="EMBL" id="KAI3545135.1"/>
    </source>
</evidence>
<gene>
    <name evidence="9" type="ORF">CABS02_09478</name>
</gene>
<feature type="transmembrane region" description="Helical" evidence="8">
    <location>
        <begin position="125"/>
        <end position="143"/>
    </location>
</feature>
<evidence type="ECO:0000256" key="8">
    <source>
        <dbReference type="SAM" id="Phobius"/>
    </source>
</evidence>
<evidence type="ECO:0000256" key="7">
    <source>
        <dbReference type="ARBA" id="ARBA00034313"/>
    </source>
</evidence>
<evidence type="ECO:0000313" key="10">
    <source>
        <dbReference type="Proteomes" id="UP001056436"/>
    </source>
</evidence>
<keyword evidence="4" id="KW-0560">Oxidoreductase</keyword>
<dbReference type="AlphaFoldDB" id="A0A9P9XAR7"/>
<evidence type="ECO:0000256" key="4">
    <source>
        <dbReference type="ARBA" id="ARBA00023002"/>
    </source>
</evidence>
<sequence>MTKQLMSINAVAVLTGAFLSDTSSQLFHQFVRLYHYGHLVLPGLSLATLTLYASAGAMTRGTGRPWAVYALAGTLTVAMIPFTWVFMVPTNNTLFDLHFKSQSAGVIAGIDDAKGLLRRWSLLHLARSLFPLTGAVIGLSRLVNGDAR</sequence>
<evidence type="ECO:0000256" key="3">
    <source>
        <dbReference type="ARBA" id="ARBA00022989"/>
    </source>
</evidence>
<comment type="caution">
    <text evidence="9">The sequence shown here is derived from an EMBL/GenBank/DDBJ whole genome shotgun (WGS) entry which is preliminary data.</text>
</comment>
<comment type="similarity">
    <text evidence="7">Belongs to the anthrone oxygenase family.</text>
</comment>
<evidence type="ECO:0000256" key="1">
    <source>
        <dbReference type="ARBA" id="ARBA00004141"/>
    </source>
</evidence>
<dbReference type="Proteomes" id="UP001056436">
    <property type="component" value="Unassembled WGS sequence"/>
</dbReference>
<keyword evidence="5" id="KW-0503">Monooxygenase</keyword>
<evidence type="ECO:0008006" key="11">
    <source>
        <dbReference type="Google" id="ProtNLM"/>
    </source>
</evidence>
<dbReference type="GO" id="GO:0016020">
    <property type="term" value="C:membrane"/>
    <property type="evidence" value="ECO:0007669"/>
    <property type="project" value="UniProtKB-SubCell"/>
</dbReference>
<name>A0A9P9XAR7_9PEZI</name>
<dbReference type="PANTHER" id="PTHR35042:SF3">
    <property type="entry name" value="ANTHRONE OXYGENASE-RELATED"/>
    <property type="match status" value="1"/>
</dbReference>
<keyword evidence="2 8" id="KW-0812">Transmembrane</keyword>
<evidence type="ECO:0000256" key="6">
    <source>
        <dbReference type="ARBA" id="ARBA00023136"/>
    </source>
</evidence>
<keyword evidence="10" id="KW-1185">Reference proteome</keyword>
<evidence type="ECO:0000256" key="5">
    <source>
        <dbReference type="ARBA" id="ARBA00023033"/>
    </source>
</evidence>
<accession>A0A9P9XAR7</accession>
<organism evidence="9 10">
    <name type="scientific">Colletotrichum abscissum</name>
    <dbReference type="NCBI Taxonomy" id="1671311"/>
    <lineage>
        <taxon>Eukaryota</taxon>
        <taxon>Fungi</taxon>
        <taxon>Dikarya</taxon>
        <taxon>Ascomycota</taxon>
        <taxon>Pezizomycotina</taxon>
        <taxon>Sordariomycetes</taxon>
        <taxon>Hypocreomycetidae</taxon>
        <taxon>Glomerellales</taxon>
        <taxon>Glomerellaceae</taxon>
        <taxon>Colletotrichum</taxon>
        <taxon>Colletotrichum acutatum species complex</taxon>
    </lineage>
</organism>
<reference evidence="9" key="1">
    <citation type="submission" date="2019-01" db="EMBL/GenBank/DDBJ databases">
        <title>Colletotrichum abscissum LGMF1257.</title>
        <authorList>
            <person name="Baroncelli R."/>
        </authorList>
    </citation>
    <scope>NUCLEOTIDE SEQUENCE</scope>
    <source>
        <strain evidence="9">Ca142</strain>
    </source>
</reference>
<protein>
    <recommendedName>
        <fullName evidence="11">Noranthrone monooxygenase</fullName>
    </recommendedName>
</protein>
<feature type="transmembrane region" description="Helical" evidence="8">
    <location>
        <begin position="66"/>
        <end position="87"/>
    </location>
</feature>
<dbReference type="EMBL" id="SDAQ01000063">
    <property type="protein sequence ID" value="KAI3545135.1"/>
    <property type="molecule type" value="Genomic_DNA"/>
</dbReference>
<feature type="transmembrane region" description="Helical" evidence="8">
    <location>
        <begin position="34"/>
        <end position="54"/>
    </location>
</feature>
<dbReference type="PANTHER" id="PTHR35042">
    <property type="entry name" value="ANTHRONE OXYGENASE ENCC"/>
    <property type="match status" value="1"/>
</dbReference>
<comment type="subcellular location">
    <subcellularLocation>
        <location evidence="1">Membrane</location>
        <topology evidence="1">Multi-pass membrane protein</topology>
    </subcellularLocation>
</comment>
<dbReference type="Pfam" id="PF08592">
    <property type="entry name" value="Anthrone_oxy"/>
    <property type="match status" value="1"/>
</dbReference>
<dbReference type="GO" id="GO:0004497">
    <property type="term" value="F:monooxygenase activity"/>
    <property type="evidence" value="ECO:0007669"/>
    <property type="project" value="UniProtKB-KW"/>
</dbReference>
<dbReference type="OrthoDB" id="5954308at2759"/>
<keyword evidence="3 8" id="KW-1133">Transmembrane helix</keyword>
<dbReference type="InterPro" id="IPR013901">
    <property type="entry name" value="Anthrone_oxy"/>
</dbReference>